<evidence type="ECO:0000256" key="3">
    <source>
        <dbReference type="ARBA" id="ARBA00022833"/>
    </source>
</evidence>
<organism evidence="7 8">
    <name type="scientific">Colocasia esculenta</name>
    <name type="common">Wild taro</name>
    <name type="synonym">Arum esculentum</name>
    <dbReference type="NCBI Taxonomy" id="4460"/>
    <lineage>
        <taxon>Eukaryota</taxon>
        <taxon>Viridiplantae</taxon>
        <taxon>Streptophyta</taxon>
        <taxon>Embryophyta</taxon>
        <taxon>Tracheophyta</taxon>
        <taxon>Spermatophyta</taxon>
        <taxon>Magnoliopsida</taxon>
        <taxon>Liliopsida</taxon>
        <taxon>Araceae</taxon>
        <taxon>Aroideae</taxon>
        <taxon>Colocasieae</taxon>
        <taxon>Colocasia</taxon>
    </lineage>
</organism>
<dbReference type="OrthoDB" id="448399at2759"/>
<keyword evidence="8" id="KW-1185">Reference proteome</keyword>
<dbReference type="Pfam" id="PF00641">
    <property type="entry name" value="Zn_ribbon_RanBP"/>
    <property type="match status" value="2"/>
</dbReference>
<dbReference type="InterPro" id="IPR001876">
    <property type="entry name" value="Znf_RanBP2"/>
</dbReference>
<dbReference type="GO" id="GO:0005737">
    <property type="term" value="C:cytoplasm"/>
    <property type="evidence" value="ECO:0007669"/>
    <property type="project" value="TreeGrafter"/>
</dbReference>
<evidence type="ECO:0000256" key="4">
    <source>
        <dbReference type="PROSITE-ProRule" id="PRU00322"/>
    </source>
</evidence>
<keyword evidence="3" id="KW-0862">Zinc</keyword>
<evidence type="ECO:0000259" key="6">
    <source>
        <dbReference type="PROSITE" id="PS50199"/>
    </source>
</evidence>
<evidence type="ECO:0000313" key="7">
    <source>
        <dbReference type="EMBL" id="MQM04440.1"/>
    </source>
</evidence>
<comment type="caution">
    <text evidence="7">The sequence shown here is derived from an EMBL/GenBank/DDBJ whole genome shotgun (WGS) entry which is preliminary data.</text>
</comment>
<protein>
    <recommendedName>
        <fullName evidence="6">RanBP2-type domain-containing protein</fullName>
    </recommendedName>
</protein>
<accession>A0A843WP37</accession>
<keyword evidence="1" id="KW-0479">Metal-binding</keyword>
<dbReference type="InterPro" id="IPR036443">
    <property type="entry name" value="Znf_RanBP2_sf"/>
</dbReference>
<dbReference type="PROSITE" id="PS01358">
    <property type="entry name" value="ZF_RANBP2_1"/>
    <property type="match status" value="2"/>
</dbReference>
<evidence type="ECO:0000313" key="8">
    <source>
        <dbReference type="Proteomes" id="UP000652761"/>
    </source>
</evidence>
<keyword evidence="2 4" id="KW-0863">Zinc-finger</keyword>
<feature type="region of interest" description="Disordered" evidence="5">
    <location>
        <begin position="503"/>
        <end position="525"/>
    </location>
</feature>
<evidence type="ECO:0000256" key="5">
    <source>
        <dbReference type="SAM" id="MobiDB-lite"/>
    </source>
</evidence>
<evidence type="ECO:0000256" key="2">
    <source>
        <dbReference type="ARBA" id="ARBA00022771"/>
    </source>
</evidence>
<dbReference type="Proteomes" id="UP000652761">
    <property type="component" value="Unassembled WGS sequence"/>
</dbReference>
<dbReference type="EMBL" id="NMUH01003216">
    <property type="protein sequence ID" value="MQM04440.1"/>
    <property type="molecule type" value="Genomic_DNA"/>
</dbReference>
<gene>
    <name evidence="7" type="ORF">Taro_037237</name>
</gene>
<reference evidence="7" key="1">
    <citation type="submission" date="2017-07" db="EMBL/GenBank/DDBJ databases">
        <title>Taro Niue Genome Assembly and Annotation.</title>
        <authorList>
            <person name="Atibalentja N."/>
            <person name="Keating K."/>
            <person name="Fields C.J."/>
        </authorList>
    </citation>
    <scope>NUCLEOTIDE SEQUENCE</scope>
    <source>
        <strain evidence="7">Niue_2</strain>
        <tissue evidence="7">Leaf</tissue>
    </source>
</reference>
<dbReference type="GO" id="GO:0008270">
    <property type="term" value="F:zinc ion binding"/>
    <property type="evidence" value="ECO:0007669"/>
    <property type="project" value="UniProtKB-KW"/>
</dbReference>
<dbReference type="PANTHER" id="PTHR23111:SF40">
    <property type="entry name" value="RNA-BINDING PROTEIN INVOLVED IN HETEROCHROMATIN ASSEMBLY-RELATED"/>
    <property type="match status" value="1"/>
</dbReference>
<dbReference type="GO" id="GO:0003729">
    <property type="term" value="F:mRNA binding"/>
    <property type="evidence" value="ECO:0007669"/>
    <property type="project" value="TreeGrafter"/>
</dbReference>
<feature type="domain" description="RanBP2-type" evidence="6">
    <location>
        <begin position="429"/>
        <end position="458"/>
    </location>
</feature>
<dbReference type="Gene3D" id="4.10.1060.10">
    <property type="entry name" value="Zinc finger, RanBP2-type"/>
    <property type="match status" value="2"/>
</dbReference>
<feature type="domain" description="RanBP2-type" evidence="6">
    <location>
        <begin position="396"/>
        <end position="425"/>
    </location>
</feature>
<dbReference type="PANTHER" id="PTHR23111">
    <property type="entry name" value="ZINC FINGER PROTEIN"/>
    <property type="match status" value="1"/>
</dbReference>
<dbReference type="PROSITE" id="PS50199">
    <property type="entry name" value="ZF_RANBP2_2"/>
    <property type="match status" value="2"/>
</dbReference>
<evidence type="ECO:0000256" key="1">
    <source>
        <dbReference type="ARBA" id="ARBA00022723"/>
    </source>
</evidence>
<proteinExistence type="predicted"/>
<sequence>MASPMAASRFLRVSSCCSSASSSSFRWLFRRHTAAPSVLSGRLLLGAAAPSKVCPCHIRFASFPVLRAVSGASYSRFEQYTSGSSASNDLDAVEGPAEAEAGVVAPHPWPEWEGFLEKLREKGYLEGVSSDAEEGERGSGAAETATDYNRMKAACLAFARERFDLIKSLPKEDLQAVVECGCPNTDRKPTNSGKRLRAYLMLSEKDVCIACNLRGSCDRANLIPKQEEGARTVDILRIILCYAADPDILSRFEVSQRKQVEGSIRRLLSELIKLSDTVLDPTVVEPTVKHSTRQEQPQRSLGMENNRMQNVMDDKESGREVAADHDRSDKAEACVELATVWVGGYDGESAVRAIFLFENSQYGIKCSFLNFCRNLRCLKCKTAGPKNVDSGDVEMKKGDWTCQHCQFMNFARNKRCKRCQGQRPPRQLNPGEWECPSCDFLNYRRNRVCLKCNLERPGEEPHESAEHLWETPDISTQKFSAKRSAQAEQLPRDDDAMQRVLPGSDLQDHRKDSDDQVSSGGLTRPNARTEVVQLGQFDKSTYVQWMTCYLADLSRTDHKWSLLSILLSPILVSVVVSIRLT</sequence>
<dbReference type="SUPFAM" id="SSF90209">
    <property type="entry name" value="Ran binding protein zinc finger-like"/>
    <property type="match status" value="2"/>
</dbReference>
<name>A0A843WP37_COLES</name>
<dbReference type="AlphaFoldDB" id="A0A843WP37"/>
<dbReference type="SMART" id="SM00547">
    <property type="entry name" value="ZnF_RBZ"/>
    <property type="match status" value="3"/>
</dbReference>